<dbReference type="SUPFAM" id="SSF53756">
    <property type="entry name" value="UDP-Glycosyltransferase/glycogen phosphorylase"/>
    <property type="match status" value="1"/>
</dbReference>
<dbReference type="Gene3D" id="3.40.50.2000">
    <property type="entry name" value="Glycogen Phosphorylase B"/>
    <property type="match status" value="1"/>
</dbReference>
<evidence type="ECO:0008006" key="6">
    <source>
        <dbReference type="Google" id="ProtNLM"/>
    </source>
</evidence>
<evidence type="ECO:0000256" key="3">
    <source>
        <dbReference type="PROSITE-ProRule" id="PRU00339"/>
    </source>
</evidence>
<dbReference type="PROSITE" id="PS50005">
    <property type="entry name" value="TPR"/>
    <property type="match status" value="2"/>
</dbReference>
<organism evidence="4 5">
    <name type="scientific">Gluconobacter frateurii NRIC 0228</name>
    <dbReference type="NCBI Taxonomy" id="1307946"/>
    <lineage>
        <taxon>Bacteria</taxon>
        <taxon>Pseudomonadati</taxon>
        <taxon>Pseudomonadota</taxon>
        <taxon>Alphaproteobacteria</taxon>
        <taxon>Acetobacterales</taxon>
        <taxon>Acetobacteraceae</taxon>
        <taxon>Gluconobacter</taxon>
    </lineage>
</organism>
<comment type="caution">
    <text evidence="4">The sequence shown here is derived from an EMBL/GenBank/DDBJ whole genome shotgun (WGS) entry which is preliminary data.</text>
</comment>
<feature type="repeat" description="TPR" evidence="3">
    <location>
        <begin position="214"/>
        <end position="247"/>
    </location>
</feature>
<dbReference type="RefSeq" id="WP_099181214.1">
    <property type="nucleotide sequence ID" value="NZ_BAQW01000004.1"/>
</dbReference>
<dbReference type="Pfam" id="PF13432">
    <property type="entry name" value="TPR_16"/>
    <property type="match status" value="1"/>
</dbReference>
<evidence type="ECO:0000256" key="1">
    <source>
        <dbReference type="ARBA" id="ARBA00022737"/>
    </source>
</evidence>
<dbReference type="InterPro" id="IPR019734">
    <property type="entry name" value="TPR_rpt"/>
</dbReference>
<dbReference type="SUPFAM" id="SSF48452">
    <property type="entry name" value="TPR-like"/>
    <property type="match status" value="1"/>
</dbReference>
<reference evidence="4" key="1">
    <citation type="submission" date="2013-04" db="EMBL/GenBank/DDBJ databases">
        <title>The genome sequencing project of 58 acetic acid bacteria.</title>
        <authorList>
            <person name="Okamoto-Kainuma A."/>
            <person name="Ishikawa M."/>
            <person name="Umino S."/>
            <person name="Koizumi Y."/>
            <person name="Shiwa Y."/>
            <person name="Yoshikawa H."/>
            <person name="Matsutani M."/>
            <person name="Matsushita K."/>
        </authorList>
    </citation>
    <scope>NUCLEOTIDE SEQUENCE</scope>
    <source>
        <strain evidence="4">NRIC 0228</strain>
    </source>
</reference>
<keyword evidence="1" id="KW-0677">Repeat</keyword>
<dbReference type="InterPro" id="IPR011990">
    <property type="entry name" value="TPR-like_helical_dom_sf"/>
</dbReference>
<gene>
    <name evidence="4" type="ORF">AA0228_1099</name>
</gene>
<name>A0ABQ0QA75_9PROT</name>
<evidence type="ECO:0000313" key="4">
    <source>
        <dbReference type="EMBL" id="GBR10583.1"/>
    </source>
</evidence>
<dbReference type="Proteomes" id="UP001061070">
    <property type="component" value="Unassembled WGS sequence"/>
</dbReference>
<dbReference type="Gene3D" id="1.25.40.10">
    <property type="entry name" value="Tetratricopeptide repeat domain"/>
    <property type="match status" value="1"/>
</dbReference>
<dbReference type="EMBL" id="BAQW01000004">
    <property type="protein sequence ID" value="GBR10583.1"/>
    <property type="molecule type" value="Genomic_DNA"/>
</dbReference>
<dbReference type="PANTHER" id="PTHR44858:SF1">
    <property type="entry name" value="UDP-N-ACETYLGLUCOSAMINE--PEPTIDE N-ACETYLGLUCOSAMINYLTRANSFERASE SPINDLY-RELATED"/>
    <property type="match status" value="1"/>
</dbReference>
<accession>A0ABQ0QA75</accession>
<dbReference type="PANTHER" id="PTHR44858">
    <property type="entry name" value="TETRATRICOPEPTIDE REPEAT PROTEIN 6"/>
    <property type="match status" value="1"/>
</dbReference>
<sequence length="562" mass="61411">MTSLVSDPTRYAFDRFAQGDLIEAGRLFQDILTSDPSQPDALHGMACMARANGQNATAIALCGKALKAGAGLPPSRLARIHLTLGLALMAEGHSEPARAALVVAQTLQPSDPRTFAAHAEVLLLLGRRAEAKGALGQAAKLAAYDAEYLTRLGQIHLEDGEAEKAIACFETVTHRCPQDGRAWANLGAVLFGVGQYGRAQDILLRACDLGARTPETLNNLGLVLMALGDLPSARNILEEALALRPQDGRVANSLGTVLMEMGEEAVAETLFRAVISREVGVDREQARFNHATLLLGKGSFAPGWKEFESRHALLGYAPQIPVWDGSIGEEPIAVTAEQGLGDSVQFLRFLGEAGKRRPLRLRFPTADLVSFMPQLDKSRILDREGPVESEISLLSLPFVLGLQSPPDQKPYLETGLSPETKTIGVCWAGNPSYRFDSRRSLKPEWLEPLRNVVGVRFVSLQRGECPDWIEAADLSTLETLARAVSRCDLVISVDTLVAHIAGATGRPLWLLNRRGGDWRWKDVSWYRDVRQFRPEGYLPDAWPPVVERVAAELRLWEQQSAS</sequence>
<proteinExistence type="predicted"/>
<evidence type="ECO:0000256" key="2">
    <source>
        <dbReference type="ARBA" id="ARBA00022803"/>
    </source>
</evidence>
<keyword evidence="5" id="KW-1185">Reference proteome</keyword>
<feature type="repeat" description="TPR" evidence="3">
    <location>
        <begin position="146"/>
        <end position="179"/>
    </location>
</feature>
<keyword evidence="2 3" id="KW-0802">TPR repeat</keyword>
<dbReference type="SMART" id="SM00028">
    <property type="entry name" value="TPR"/>
    <property type="match status" value="5"/>
</dbReference>
<dbReference type="Pfam" id="PF13374">
    <property type="entry name" value="TPR_10"/>
    <property type="match status" value="1"/>
</dbReference>
<protein>
    <recommendedName>
        <fullName evidence="6">O-linked N-acetylglucosamine transferase</fullName>
    </recommendedName>
</protein>
<dbReference type="InterPro" id="IPR050498">
    <property type="entry name" value="Ycf3"/>
</dbReference>
<evidence type="ECO:0000313" key="5">
    <source>
        <dbReference type="Proteomes" id="UP001061070"/>
    </source>
</evidence>